<dbReference type="EMBL" id="CAADFK010000200">
    <property type="protein sequence ID" value="VFK20127.1"/>
    <property type="molecule type" value="Genomic_DNA"/>
</dbReference>
<accession>A0A450WSX8</accession>
<sequence length="77" mass="8838">MLARYDVLWQSHRAKRDFQGGITLFISRSALHLDQVSQNMLARSNRIQMGVSCAGADSLGNFFRHLTQKIRNQNFIT</sequence>
<gene>
    <name evidence="1" type="ORF">BECKLPF1236B_GA0070989_12002</name>
</gene>
<evidence type="ECO:0000313" key="1">
    <source>
        <dbReference type="EMBL" id="VFK20127.1"/>
    </source>
</evidence>
<proteinExistence type="predicted"/>
<name>A0A450WSX8_9GAMM</name>
<reference evidence="1" key="1">
    <citation type="submission" date="2019-02" db="EMBL/GenBank/DDBJ databases">
        <authorList>
            <person name="Gruber-Vodicka R. H."/>
            <person name="Seah K. B. B."/>
        </authorList>
    </citation>
    <scope>NUCLEOTIDE SEQUENCE</scope>
    <source>
        <strain evidence="1">BECK_S313</strain>
    </source>
</reference>
<organism evidence="1">
    <name type="scientific">Candidatus Kentrum sp. LPFa</name>
    <dbReference type="NCBI Taxonomy" id="2126335"/>
    <lineage>
        <taxon>Bacteria</taxon>
        <taxon>Pseudomonadati</taxon>
        <taxon>Pseudomonadota</taxon>
        <taxon>Gammaproteobacteria</taxon>
        <taxon>Candidatus Kentrum</taxon>
    </lineage>
</organism>
<dbReference type="AlphaFoldDB" id="A0A450WSX8"/>
<protein>
    <submittedName>
        <fullName evidence="1">Uncharacterized protein</fullName>
    </submittedName>
</protein>